<proteinExistence type="predicted"/>
<evidence type="ECO:0008006" key="10">
    <source>
        <dbReference type="Google" id="ProtNLM"/>
    </source>
</evidence>
<keyword evidence="6" id="KW-0539">Nucleus</keyword>
<dbReference type="OrthoDB" id="5304887at2759"/>
<reference evidence="8" key="1">
    <citation type="journal article" date="2020" name="Stud. Mycol.">
        <title>101 Dothideomycetes genomes: a test case for predicting lifestyles and emergence of pathogens.</title>
        <authorList>
            <person name="Haridas S."/>
            <person name="Albert R."/>
            <person name="Binder M."/>
            <person name="Bloem J."/>
            <person name="Labutti K."/>
            <person name="Salamov A."/>
            <person name="Andreopoulos B."/>
            <person name="Baker S."/>
            <person name="Barry K."/>
            <person name="Bills G."/>
            <person name="Bluhm B."/>
            <person name="Cannon C."/>
            <person name="Castanera R."/>
            <person name="Culley D."/>
            <person name="Daum C."/>
            <person name="Ezra D."/>
            <person name="Gonzalez J."/>
            <person name="Henrissat B."/>
            <person name="Kuo A."/>
            <person name="Liang C."/>
            <person name="Lipzen A."/>
            <person name="Lutzoni F."/>
            <person name="Magnuson J."/>
            <person name="Mondo S."/>
            <person name="Nolan M."/>
            <person name="Ohm R."/>
            <person name="Pangilinan J."/>
            <person name="Park H.-J."/>
            <person name="Ramirez L."/>
            <person name="Alfaro M."/>
            <person name="Sun H."/>
            <person name="Tritt A."/>
            <person name="Yoshinaga Y."/>
            <person name="Zwiers L.-H."/>
            <person name="Turgeon B."/>
            <person name="Goodwin S."/>
            <person name="Spatafora J."/>
            <person name="Crous P."/>
            <person name="Grigoriev I."/>
        </authorList>
    </citation>
    <scope>NUCLEOTIDE SEQUENCE</scope>
    <source>
        <strain evidence="8">CBS 125425</strain>
    </source>
</reference>
<accession>A0A9P4V4N5</accession>
<evidence type="ECO:0000313" key="8">
    <source>
        <dbReference type="EMBL" id="KAF2736576.1"/>
    </source>
</evidence>
<keyword evidence="9" id="KW-1185">Reference proteome</keyword>
<dbReference type="GO" id="GO:0005730">
    <property type="term" value="C:nucleolus"/>
    <property type="evidence" value="ECO:0007669"/>
    <property type="project" value="TreeGrafter"/>
</dbReference>
<protein>
    <recommendedName>
        <fullName evidence="10">Ribosome biogenesis protein Alb1</fullName>
    </recommendedName>
</protein>
<evidence type="ECO:0000256" key="4">
    <source>
        <dbReference type="ARBA" id="ARBA00022490"/>
    </source>
</evidence>
<dbReference type="AlphaFoldDB" id="A0A9P4V4N5"/>
<keyword evidence="4" id="KW-0963">Cytoplasm</keyword>
<sequence length="182" mass="19917">MAKTAKTKKRQTSIHSRAARRASPSLEIPKSSKPTPRTTSPTATKPHVLAAHSSGITKSKSKPIKRQKRLRQLKSIEKAADALDKLEVKVQRSVGNEKKGRGRKKGWDEVNEVKRKKGFEVLGEEGEEGEEGGGREWVSDEEMDGAEANGMAVMPEVSGEVKDVVVMPANVPLPAEQEDELL</sequence>
<feature type="region of interest" description="Disordered" evidence="7">
    <location>
        <begin position="1"/>
        <end position="68"/>
    </location>
</feature>
<dbReference type="InterPro" id="IPR022784">
    <property type="entry name" value="Ribosome_bgen_Alb1"/>
</dbReference>
<dbReference type="GO" id="GO:0000055">
    <property type="term" value="P:ribosomal large subunit export from nucleus"/>
    <property type="evidence" value="ECO:0007669"/>
    <property type="project" value="TreeGrafter"/>
</dbReference>
<organism evidence="8 9">
    <name type="scientific">Polyplosphaeria fusca</name>
    <dbReference type="NCBI Taxonomy" id="682080"/>
    <lineage>
        <taxon>Eukaryota</taxon>
        <taxon>Fungi</taxon>
        <taxon>Dikarya</taxon>
        <taxon>Ascomycota</taxon>
        <taxon>Pezizomycotina</taxon>
        <taxon>Dothideomycetes</taxon>
        <taxon>Pleosporomycetidae</taxon>
        <taxon>Pleosporales</taxon>
        <taxon>Tetraplosphaeriaceae</taxon>
        <taxon>Polyplosphaeria</taxon>
    </lineage>
</organism>
<comment type="caution">
    <text evidence="8">The sequence shown here is derived from an EMBL/GenBank/DDBJ whole genome shotgun (WGS) entry which is preliminary data.</text>
</comment>
<dbReference type="GO" id="GO:0005737">
    <property type="term" value="C:cytoplasm"/>
    <property type="evidence" value="ECO:0007669"/>
    <property type="project" value="UniProtKB-SubCell"/>
</dbReference>
<feature type="compositionally biased region" description="Basic residues" evidence="7">
    <location>
        <begin position="1"/>
        <end position="20"/>
    </location>
</feature>
<evidence type="ECO:0000313" key="9">
    <source>
        <dbReference type="Proteomes" id="UP000799444"/>
    </source>
</evidence>
<dbReference type="InterPro" id="IPR053278">
    <property type="entry name" value="Pre-60S_factor_ECM1"/>
</dbReference>
<evidence type="ECO:0000256" key="7">
    <source>
        <dbReference type="SAM" id="MobiDB-lite"/>
    </source>
</evidence>
<keyword evidence="3" id="KW-0813">Transport</keyword>
<keyword evidence="5" id="KW-0690">Ribosome biogenesis</keyword>
<evidence type="ECO:0000256" key="6">
    <source>
        <dbReference type="ARBA" id="ARBA00023242"/>
    </source>
</evidence>
<feature type="compositionally biased region" description="Low complexity" evidence="7">
    <location>
        <begin position="29"/>
        <end position="46"/>
    </location>
</feature>
<feature type="compositionally biased region" description="Basic residues" evidence="7">
    <location>
        <begin position="59"/>
        <end position="68"/>
    </location>
</feature>
<evidence type="ECO:0000256" key="5">
    <source>
        <dbReference type="ARBA" id="ARBA00022517"/>
    </source>
</evidence>
<dbReference type="EMBL" id="ML996124">
    <property type="protein sequence ID" value="KAF2736576.1"/>
    <property type="molecule type" value="Genomic_DNA"/>
</dbReference>
<evidence type="ECO:0000256" key="2">
    <source>
        <dbReference type="ARBA" id="ARBA00004496"/>
    </source>
</evidence>
<gene>
    <name evidence="8" type="ORF">EJ04DRAFT_575350</name>
</gene>
<evidence type="ECO:0000256" key="1">
    <source>
        <dbReference type="ARBA" id="ARBA00004123"/>
    </source>
</evidence>
<evidence type="ECO:0000256" key="3">
    <source>
        <dbReference type="ARBA" id="ARBA00022448"/>
    </source>
</evidence>
<dbReference type="PANTHER" id="PTHR28280:SF1">
    <property type="entry name" value="SHUTTLING PRE-60S FACTOR ECM1"/>
    <property type="match status" value="1"/>
</dbReference>
<dbReference type="Proteomes" id="UP000799444">
    <property type="component" value="Unassembled WGS sequence"/>
</dbReference>
<comment type="subcellular location">
    <subcellularLocation>
        <location evidence="2">Cytoplasm</location>
    </subcellularLocation>
    <subcellularLocation>
        <location evidence="1">Nucleus</location>
    </subcellularLocation>
</comment>
<dbReference type="GO" id="GO:0030687">
    <property type="term" value="C:preribosome, large subunit precursor"/>
    <property type="evidence" value="ECO:0007669"/>
    <property type="project" value="TreeGrafter"/>
</dbReference>
<name>A0A9P4V4N5_9PLEO</name>
<dbReference type="Pfam" id="PF09135">
    <property type="entry name" value="Alb1"/>
    <property type="match status" value="1"/>
</dbReference>
<dbReference type="PANTHER" id="PTHR28280">
    <property type="entry name" value="SHUTTLING PRE-60S FACTOR ECM1"/>
    <property type="match status" value="1"/>
</dbReference>